<keyword evidence="2" id="KW-0813">Transport</keyword>
<sequence length="257" mass="27301">MNKLKVTLLASSVVLAATLLSACGSNQSSSTSTKKLKAGNFDVAYQNPDKAIKGGNLKVAYQSDSPMKAQWLSGLSNDATFATMSGPGGGQDGLFFTDSGFKFIKGGAADVALDKESKTATITLRKDLKWSDGSEVTAKDYEFTYETIANPAYGSDRWTDSLANIVGLSDYHTGKAKTISGITFPDGENGKVIKVQFKEMKPGMTQSGNGYFLETVAPYQYLKDVAPKDLASSPKTTTKPLVTGPFKPENVVAGESI</sequence>
<name>A0AAX0PYS9_9LACT</name>
<evidence type="ECO:0000256" key="2">
    <source>
        <dbReference type="ARBA" id="ARBA00022448"/>
    </source>
</evidence>
<keyword evidence="5" id="KW-0732">Signal</keyword>
<comment type="subcellular location">
    <subcellularLocation>
        <location evidence="1">Cell membrane</location>
        <topology evidence="1">Lipid-anchor</topology>
    </subcellularLocation>
</comment>
<comment type="caution">
    <text evidence="7">The sequence shown here is derived from an EMBL/GenBank/DDBJ whole genome shotgun (WGS) entry which is preliminary data.</text>
</comment>
<dbReference type="GO" id="GO:1904680">
    <property type="term" value="F:peptide transmembrane transporter activity"/>
    <property type="evidence" value="ECO:0007669"/>
    <property type="project" value="TreeGrafter"/>
</dbReference>
<evidence type="ECO:0000313" key="8">
    <source>
        <dbReference type="Proteomes" id="UP000215635"/>
    </source>
</evidence>
<evidence type="ECO:0000256" key="5">
    <source>
        <dbReference type="SAM" id="SignalP"/>
    </source>
</evidence>
<accession>A0AAX0PYS9</accession>
<feature type="domain" description="Solute-binding protein family 5" evidence="6">
    <location>
        <begin position="110"/>
        <end position="257"/>
    </location>
</feature>
<dbReference type="Pfam" id="PF00496">
    <property type="entry name" value="SBP_bac_5"/>
    <property type="match status" value="1"/>
</dbReference>
<feature type="non-terminal residue" evidence="7">
    <location>
        <position position="257"/>
    </location>
</feature>
<reference evidence="7 8" key="1">
    <citation type="submission" date="2017-04" db="EMBL/GenBank/DDBJ databases">
        <title>Kefir bacterial isolates.</title>
        <authorList>
            <person name="Kim Y."/>
            <person name="Blasche S."/>
            <person name="Patil K.R."/>
        </authorList>
    </citation>
    <scope>NUCLEOTIDE SEQUENCE [LARGE SCALE GENOMIC DNA]</scope>
    <source>
        <strain evidence="7 8">OG2</strain>
    </source>
</reference>
<dbReference type="RefSeq" id="WP_252447600.1">
    <property type="nucleotide sequence ID" value="NZ_JAMWGN010000045.1"/>
</dbReference>
<dbReference type="PANTHER" id="PTHR30290">
    <property type="entry name" value="PERIPLASMIC BINDING COMPONENT OF ABC TRANSPORTER"/>
    <property type="match status" value="1"/>
</dbReference>
<gene>
    <name evidence="7" type="ORF">B8W88_13285</name>
</gene>
<keyword evidence="4" id="KW-0653">Protein transport</keyword>
<dbReference type="Gene3D" id="3.40.190.10">
    <property type="entry name" value="Periplasmic binding protein-like II"/>
    <property type="match status" value="1"/>
</dbReference>
<organism evidence="7 8">
    <name type="scientific">Lactococcus lactis</name>
    <dbReference type="NCBI Taxonomy" id="1358"/>
    <lineage>
        <taxon>Bacteria</taxon>
        <taxon>Bacillati</taxon>
        <taxon>Bacillota</taxon>
        <taxon>Bacilli</taxon>
        <taxon>Lactobacillales</taxon>
        <taxon>Streptococcaceae</taxon>
        <taxon>Lactococcus</taxon>
    </lineage>
</organism>
<dbReference type="GO" id="GO:0015833">
    <property type="term" value="P:peptide transport"/>
    <property type="evidence" value="ECO:0007669"/>
    <property type="project" value="UniProtKB-KW"/>
</dbReference>
<dbReference type="AlphaFoldDB" id="A0AAX0PYS9"/>
<feature type="signal peptide" evidence="5">
    <location>
        <begin position="1"/>
        <end position="16"/>
    </location>
</feature>
<dbReference type="PROSITE" id="PS01040">
    <property type="entry name" value="SBP_BACTERIAL_5"/>
    <property type="match status" value="1"/>
</dbReference>
<keyword evidence="3" id="KW-0571">Peptide transport</keyword>
<protein>
    <submittedName>
        <fullName evidence="7">Peptide-binding protein</fullName>
    </submittedName>
</protein>
<evidence type="ECO:0000259" key="6">
    <source>
        <dbReference type="Pfam" id="PF00496"/>
    </source>
</evidence>
<dbReference type="SUPFAM" id="SSF53850">
    <property type="entry name" value="Periplasmic binding protein-like II"/>
    <property type="match status" value="1"/>
</dbReference>
<feature type="chain" id="PRO_5043623173" evidence="5">
    <location>
        <begin position="17"/>
        <end position="257"/>
    </location>
</feature>
<dbReference type="InterPro" id="IPR000914">
    <property type="entry name" value="SBP_5_dom"/>
</dbReference>
<dbReference type="Proteomes" id="UP000215635">
    <property type="component" value="Unassembled WGS sequence"/>
</dbReference>
<dbReference type="InterPro" id="IPR039424">
    <property type="entry name" value="SBP_5"/>
</dbReference>
<proteinExistence type="predicted"/>
<evidence type="ECO:0000313" key="7">
    <source>
        <dbReference type="EMBL" id="PAK87710.1"/>
    </source>
</evidence>
<dbReference type="EMBL" id="NCWV01000043">
    <property type="protein sequence ID" value="PAK87710.1"/>
    <property type="molecule type" value="Genomic_DNA"/>
</dbReference>
<evidence type="ECO:0000256" key="4">
    <source>
        <dbReference type="ARBA" id="ARBA00022927"/>
    </source>
</evidence>
<dbReference type="GO" id="GO:0015031">
    <property type="term" value="P:protein transport"/>
    <property type="evidence" value="ECO:0007669"/>
    <property type="project" value="UniProtKB-KW"/>
</dbReference>
<evidence type="ECO:0000256" key="3">
    <source>
        <dbReference type="ARBA" id="ARBA00022856"/>
    </source>
</evidence>
<dbReference type="GO" id="GO:0005886">
    <property type="term" value="C:plasma membrane"/>
    <property type="evidence" value="ECO:0007669"/>
    <property type="project" value="UniProtKB-SubCell"/>
</dbReference>
<dbReference type="InterPro" id="IPR023765">
    <property type="entry name" value="SBP_5_CS"/>
</dbReference>
<dbReference type="PROSITE" id="PS51257">
    <property type="entry name" value="PROKAR_LIPOPROTEIN"/>
    <property type="match status" value="1"/>
</dbReference>
<evidence type="ECO:0000256" key="1">
    <source>
        <dbReference type="ARBA" id="ARBA00004193"/>
    </source>
</evidence>